<dbReference type="Proteomes" id="UP000321183">
    <property type="component" value="Chromosome"/>
</dbReference>
<protein>
    <submittedName>
        <fullName evidence="1">Uncharacterized protein</fullName>
    </submittedName>
</protein>
<evidence type="ECO:0000313" key="1">
    <source>
        <dbReference type="EMBL" id="BBJ31168.1"/>
    </source>
</evidence>
<reference evidence="1 2" key="1">
    <citation type="submission" date="2019-04" db="EMBL/GenBank/DDBJ databases">
        <title>Draft genome sequence of Rickettsia asiatica Maytaro1284.</title>
        <authorList>
            <person name="Thu M."/>
            <person name="Qiu Y."/>
            <person name="Nakao R."/>
        </authorList>
    </citation>
    <scope>NUCLEOTIDE SEQUENCE [LARGE SCALE GENOMIC DNA]</scope>
    <source>
        <strain evidence="1 2">Maytaro1284</strain>
    </source>
</reference>
<name>A0A510G6J4_9RICK</name>
<proteinExistence type="predicted"/>
<dbReference type="SUPFAM" id="SSF82693">
    <property type="entry name" value="Multidrug efflux transporter AcrB pore domain, PN1, PN2, PC1 and PC2 subdomains"/>
    <property type="match status" value="1"/>
</dbReference>
<keyword evidence="2" id="KW-1185">Reference proteome</keyword>
<dbReference type="KEGG" id="ras:RAS_02770"/>
<dbReference type="Gene3D" id="3.30.70.1430">
    <property type="entry name" value="Multidrug efflux transporter AcrB pore domain"/>
    <property type="match status" value="1"/>
</dbReference>
<dbReference type="EMBL" id="AP019563">
    <property type="protein sequence ID" value="BBJ31168.1"/>
    <property type="molecule type" value="Genomic_DNA"/>
</dbReference>
<dbReference type="AlphaFoldDB" id="A0A510G6J4"/>
<evidence type="ECO:0000313" key="2">
    <source>
        <dbReference type="Proteomes" id="UP000321183"/>
    </source>
</evidence>
<gene>
    <name evidence="1" type="ORF">RAS_02770</name>
</gene>
<sequence>MKEAEKILANYKDILGYLMVIGAGGSDNVFGFIPLKDWGERSRSQETIKNMLNKQCFEIPGMSIFAMDPRSMVSGNASSPIEFTIQTNLEYDDLDKISQ</sequence>
<organism evidence="1 2">
    <name type="scientific">Rickettsia asiatica</name>
    <dbReference type="NCBI Taxonomy" id="238800"/>
    <lineage>
        <taxon>Bacteria</taxon>
        <taxon>Pseudomonadati</taxon>
        <taxon>Pseudomonadota</taxon>
        <taxon>Alphaproteobacteria</taxon>
        <taxon>Rickettsiales</taxon>
        <taxon>Rickettsiaceae</taxon>
        <taxon>Rickettsieae</taxon>
        <taxon>Rickettsia</taxon>
        <taxon>spotted fever group</taxon>
    </lineage>
</organism>
<accession>A0A510G6J4</accession>